<dbReference type="EMBL" id="JAEAOA010002006">
    <property type="protein sequence ID" value="KAK3585154.1"/>
    <property type="molecule type" value="Genomic_DNA"/>
</dbReference>
<dbReference type="GO" id="GO:0008270">
    <property type="term" value="F:zinc ion binding"/>
    <property type="evidence" value="ECO:0007669"/>
    <property type="project" value="UniProtKB-KW"/>
</dbReference>
<evidence type="ECO:0000256" key="3">
    <source>
        <dbReference type="ARBA" id="ARBA00022771"/>
    </source>
</evidence>
<dbReference type="Pfam" id="PF00653">
    <property type="entry name" value="BIR"/>
    <property type="match status" value="2"/>
</dbReference>
<evidence type="ECO:0000313" key="8">
    <source>
        <dbReference type="Proteomes" id="UP001195483"/>
    </source>
</evidence>
<dbReference type="CDD" id="cd16713">
    <property type="entry name" value="RING-HC_BIRC2_3_7"/>
    <property type="match status" value="1"/>
</dbReference>
<keyword evidence="2" id="KW-0479">Metal-binding</keyword>
<evidence type="ECO:0000256" key="5">
    <source>
        <dbReference type="PROSITE-ProRule" id="PRU00175"/>
    </source>
</evidence>
<dbReference type="AlphaFoldDB" id="A0AAE0S4U3"/>
<dbReference type="PANTHER" id="PTHR10044">
    <property type="entry name" value="INHIBITOR OF APOPTOSIS"/>
    <property type="match status" value="1"/>
</dbReference>
<dbReference type="Gene3D" id="1.10.1170.10">
    <property type="entry name" value="Inhibitor Of Apoptosis Protein (2mihbC-IAP-1), Chain A"/>
    <property type="match status" value="2"/>
</dbReference>
<proteinExistence type="inferred from homology"/>
<reference evidence="7" key="1">
    <citation type="journal article" date="2021" name="Genome Biol. Evol.">
        <title>A High-Quality Reference Genome for a Parasitic Bivalve with Doubly Uniparental Inheritance (Bivalvia: Unionida).</title>
        <authorList>
            <person name="Smith C.H."/>
        </authorList>
    </citation>
    <scope>NUCLEOTIDE SEQUENCE</scope>
    <source>
        <strain evidence="7">CHS0354</strain>
    </source>
</reference>
<feature type="domain" description="RING-type" evidence="6">
    <location>
        <begin position="567"/>
        <end position="602"/>
    </location>
</feature>
<dbReference type="Proteomes" id="UP001195483">
    <property type="component" value="Unassembled WGS sequence"/>
</dbReference>
<keyword evidence="8" id="KW-1185">Reference proteome</keyword>
<dbReference type="SMART" id="SM00238">
    <property type="entry name" value="BIR"/>
    <property type="match status" value="2"/>
</dbReference>
<keyword evidence="4" id="KW-0862">Zinc</keyword>
<dbReference type="FunFam" id="1.10.1170.10:FF:000002">
    <property type="entry name" value="Baculoviral IAP repeat containing 7"/>
    <property type="match status" value="1"/>
</dbReference>
<dbReference type="Pfam" id="PF13920">
    <property type="entry name" value="zf-C3HC4_3"/>
    <property type="match status" value="1"/>
</dbReference>
<gene>
    <name evidence="7" type="ORF">CHS0354_034287</name>
</gene>
<protein>
    <recommendedName>
        <fullName evidence="6">RING-type domain-containing protein</fullName>
    </recommendedName>
</protein>
<evidence type="ECO:0000256" key="1">
    <source>
        <dbReference type="ARBA" id="ARBA00006672"/>
    </source>
</evidence>
<evidence type="ECO:0000256" key="2">
    <source>
        <dbReference type="ARBA" id="ARBA00022723"/>
    </source>
</evidence>
<dbReference type="PROSITE" id="PS01282">
    <property type="entry name" value="BIR_REPEAT_1"/>
    <property type="match status" value="1"/>
</dbReference>
<dbReference type="InterPro" id="IPR013083">
    <property type="entry name" value="Znf_RING/FYVE/PHD"/>
</dbReference>
<sequence length="614" mass="69982">MDNTLWERCSAKFDNSGVLGKEQETNYAELSVIITWMLMLICEMERSILSVFTELKNENWKKSMKNRMCSIKYKVLPSIVKMNILQNSDASLGLWRWAIRGIEKQTGLRSNLHEELFKNVQGYNHFRPQLTWICAYPSSIRTYVEDVIRTPNASQVDLMRHEWARYQTYSSFPKTSKAQPIILSRAGFYYTGNQDETTCFSCELKYKNWQSEDSPWEKHRQMSPDCAFLKGSDGRNVAIERDGEDVERQQQNGVESVHIENRASEGVNESFAAAHYPYASLDNHTEETLINSRKAETNEQHEGILNNVVSERKRSPDICKDRAKHPHYAILSNRLASFTGWLGLTNPQPRDLASAGFYYVGMGDSVQCFFCGGGLRSWQNGDDPYVEHARWYPDCDYIRIYRGDEYLQQHSRDINSSPETSGNQTVGGVPGTSQMELEQTVLRTTAAQSIISMGYTIQQVTQAMETFRMHHGCRDFTAEQLLEIIIDTEELQNNNSDANPSGNQRVTDSFQRQVDVSSISDLNSVSNRTEASSVVLERQNSSDRIASSDDLESVLEANRELKEQMTCKICMDAEACIVFLPCSHMMTCPQCAPAFRKCPVCRAFIRGTVRAFKS</sequence>
<comment type="similarity">
    <text evidence="1">Belongs to the IAP family.</text>
</comment>
<evidence type="ECO:0000259" key="6">
    <source>
        <dbReference type="PROSITE" id="PS50089"/>
    </source>
</evidence>
<dbReference type="InterPro" id="IPR050784">
    <property type="entry name" value="IAP"/>
</dbReference>
<dbReference type="CDD" id="cd00022">
    <property type="entry name" value="BIR"/>
    <property type="match status" value="2"/>
</dbReference>
<dbReference type="PROSITE" id="PS50089">
    <property type="entry name" value="ZF_RING_2"/>
    <property type="match status" value="1"/>
</dbReference>
<comment type="caution">
    <text evidence="7">The sequence shown here is derived from an EMBL/GenBank/DDBJ whole genome shotgun (WGS) entry which is preliminary data.</text>
</comment>
<dbReference type="GO" id="GO:0005634">
    <property type="term" value="C:nucleus"/>
    <property type="evidence" value="ECO:0007669"/>
    <property type="project" value="TreeGrafter"/>
</dbReference>
<dbReference type="GO" id="GO:0005737">
    <property type="term" value="C:cytoplasm"/>
    <property type="evidence" value="ECO:0007669"/>
    <property type="project" value="TreeGrafter"/>
</dbReference>
<dbReference type="PROSITE" id="PS50143">
    <property type="entry name" value="BIR_REPEAT_2"/>
    <property type="match status" value="2"/>
</dbReference>
<evidence type="ECO:0000313" key="7">
    <source>
        <dbReference type="EMBL" id="KAK3585154.1"/>
    </source>
</evidence>
<dbReference type="PANTHER" id="PTHR10044:SF139">
    <property type="entry name" value="DEATH-ASSOCIATED INHIBITOR OF APOPTOSIS 2"/>
    <property type="match status" value="1"/>
</dbReference>
<organism evidence="7 8">
    <name type="scientific">Potamilus streckersoni</name>
    <dbReference type="NCBI Taxonomy" id="2493646"/>
    <lineage>
        <taxon>Eukaryota</taxon>
        <taxon>Metazoa</taxon>
        <taxon>Spiralia</taxon>
        <taxon>Lophotrochozoa</taxon>
        <taxon>Mollusca</taxon>
        <taxon>Bivalvia</taxon>
        <taxon>Autobranchia</taxon>
        <taxon>Heteroconchia</taxon>
        <taxon>Palaeoheterodonta</taxon>
        <taxon>Unionida</taxon>
        <taxon>Unionoidea</taxon>
        <taxon>Unionidae</taxon>
        <taxon>Ambleminae</taxon>
        <taxon>Lampsilini</taxon>
        <taxon>Potamilus</taxon>
    </lineage>
</organism>
<reference evidence="7" key="3">
    <citation type="submission" date="2023-05" db="EMBL/GenBank/DDBJ databases">
        <authorList>
            <person name="Smith C.H."/>
        </authorList>
    </citation>
    <scope>NUCLEOTIDE SEQUENCE</scope>
    <source>
        <strain evidence="7">CHS0354</strain>
        <tissue evidence="7">Mantle</tissue>
    </source>
</reference>
<name>A0AAE0S4U3_9BIVA</name>
<accession>A0AAE0S4U3</accession>
<dbReference type="InterPro" id="IPR001841">
    <property type="entry name" value="Znf_RING"/>
</dbReference>
<dbReference type="SUPFAM" id="SSF57924">
    <property type="entry name" value="Inhibitor of apoptosis (IAP) repeat"/>
    <property type="match status" value="2"/>
</dbReference>
<dbReference type="Gene3D" id="3.30.40.10">
    <property type="entry name" value="Zinc/RING finger domain, C3HC4 (zinc finger)"/>
    <property type="match status" value="1"/>
</dbReference>
<keyword evidence="3 5" id="KW-0863">Zinc-finger</keyword>
<dbReference type="InterPro" id="IPR001370">
    <property type="entry name" value="BIR_rpt"/>
</dbReference>
<reference evidence="7" key="2">
    <citation type="journal article" date="2021" name="Genome Biol. Evol.">
        <title>Developing a high-quality reference genome for a parasitic bivalve with doubly uniparental inheritance (Bivalvia: Unionida).</title>
        <authorList>
            <person name="Smith C.H."/>
        </authorList>
    </citation>
    <scope>NUCLEOTIDE SEQUENCE</scope>
    <source>
        <strain evidence="7">CHS0354</strain>
        <tissue evidence="7">Mantle</tissue>
    </source>
</reference>
<evidence type="ECO:0000256" key="4">
    <source>
        <dbReference type="ARBA" id="ARBA00022833"/>
    </source>
</evidence>